<evidence type="ECO:0000313" key="2">
    <source>
        <dbReference type="Proteomes" id="UP001249851"/>
    </source>
</evidence>
<comment type="caution">
    <text evidence="1">The sequence shown here is derived from an EMBL/GenBank/DDBJ whole genome shotgun (WGS) entry which is preliminary data.</text>
</comment>
<sequence>MLSILECVGIHGWNIELADIPGHQRAKSKCGAVERENAEDLADWFPRKNIVFYSNKSAMCIAQPKASGIEQVND</sequence>
<proteinExistence type="predicted"/>
<keyword evidence="2" id="KW-1185">Reference proteome</keyword>
<dbReference type="EMBL" id="JARQWQ010000028">
    <property type="protein sequence ID" value="KAK2562449.1"/>
    <property type="molecule type" value="Genomic_DNA"/>
</dbReference>
<name>A0AAD9QJR8_ACRCE</name>
<organism evidence="1 2">
    <name type="scientific">Acropora cervicornis</name>
    <name type="common">Staghorn coral</name>
    <dbReference type="NCBI Taxonomy" id="6130"/>
    <lineage>
        <taxon>Eukaryota</taxon>
        <taxon>Metazoa</taxon>
        <taxon>Cnidaria</taxon>
        <taxon>Anthozoa</taxon>
        <taxon>Hexacorallia</taxon>
        <taxon>Scleractinia</taxon>
        <taxon>Astrocoeniina</taxon>
        <taxon>Acroporidae</taxon>
        <taxon>Acropora</taxon>
    </lineage>
</organism>
<accession>A0AAD9QJR8</accession>
<gene>
    <name evidence="1" type="ORF">P5673_014105</name>
</gene>
<evidence type="ECO:0000313" key="1">
    <source>
        <dbReference type="EMBL" id="KAK2562449.1"/>
    </source>
</evidence>
<dbReference type="AlphaFoldDB" id="A0AAD9QJR8"/>
<reference evidence="1" key="2">
    <citation type="journal article" date="2023" name="Science">
        <title>Genomic signatures of disease resistance in endangered staghorn corals.</title>
        <authorList>
            <person name="Vollmer S.V."/>
            <person name="Selwyn J.D."/>
            <person name="Despard B.A."/>
            <person name="Roesel C.L."/>
        </authorList>
    </citation>
    <scope>NUCLEOTIDE SEQUENCE</scope>
    <source>
        <strain evidence="1">K2</strain>
    </source>
</reference>
<reference evidence="1" key="1">
    <citation type="journal article" date="2023" name="G3 (Bethesda)">
        <title>Whole genome assembly and annotation of the endangered Caribbean coral Acropora cervicornis.</title>
        <authorList>
            <person name="Selwyn J.D."/>
            <person name="Vollmer S.V."/>
        </authorList>
    </citation>
    <scope>NUCLEOTIDE SEQUENCE</scope>
    <source>
        <strain evidence="1">K2</strain>
    </source>
</reference>
<protein>
    <submittedName>
        <fullName evidence="1">Uncharacterized protein</fullName>
    </submittedName>
</protein>
<dbReference type="Proteomes" id="UP001249851">
    <property type="component" value="Unassembled WGS sequence"/>
</dbReference>